<organism evidence="1 2">
    <name type="scientific">Bacillus cereus HuA3-9</name>
    <dbReference type="NCBI Taxonomy" id="1053205"/>
    <lineage>
        <taxon>Bacteria</taxon>
        <taxon>Bacillati</taxon>
        <taxon>Bacillota</taxon>
        <taxon>Bacilli</taxon>
        <taxon>Bacillales</taxon>
        <taxon>Bacillaceae</taxon>
        <taxon>Bacillus</taxon>
        <taxon>Bacillus cereus group</taxon>
    </lineage>
</organism>
<reference evidence="1 2" key="1">
    <citation type="submission" date="2012-12" db="EMBL/GenBank/DDBJ databases">
        <title>The Genome Sequence of Bacillus cereus HuA3-9.</title>
        <authorList>
            <consortium name="The Broad Institute Genome Sequencing Platform"/>
            <consortium name="The Broad Institute Genome Sequencing Center for Infectious Disease"/>
            <person name="Feldgarden M."/>
            <person name="Van der Auwera G.A."/>
            <person name="Mahillon J."/>
            <person name="Duprez V."/>
            <person name="Timmery S."/>
            <person name="Mattelet C."/>
            <person name="Dierick K."/>
            <person name="Sun M."/>
            <person name="Yu Z."/>
            <person name="Zhu L."/>
            <person name="Hu X."/>
            <person name="Shank E.B."/>
            <person name="Swiecicka I."/>
            <person name="Hansen B.M."/>
            <person name="Andrup L."/>
            <person name="Walker B."/>
            <person name="Young S.K."/>
            <person name="Zeng Q."/>
            <person name="Gargeya S."/>
            <person name="Fitzgerald M."/>
            <person name="Haas B."/>
            <person name="Abouelleil A."/>
            <person name="Alvarado L."/>
            <person name="Arachchi H.M."/>
            <person name="Berlin A.M."/>
            <person name="Chapman S.B."/>
            <person name="Dewar J."/>
            <person name="Goldberg J."/>
            <person name="Griggs A."/>
            <person name="Gujja S."/>
            <person name="Hansen M."/>
            <person name="Howarth C."/>
            <person name="Imamovic A."/>
            <person name="Larimer J."/>
            <person name="McCowan C."/>
            <person name="Murphy C."/>
            <person name="Neiman D."/>
            <person name="Pearson M."/>
            <person name="Priest M."/>
            <person name="Roberts A."/>
            <person name="Saif S."/>
            <person name="Shea T."/>
            <person name="Sisk P."/>
            <person name="Sykes S."/>
            <person name="Wortman J."/>
            <person name="Nusbaum C."/>
            <person name="Birren B."/>
        </authorList>
    </citation>
    <scope>NUCLEOTIDE SEQUENCE [LARGE SCALE GENOMIC DNA]</scope>
    <source>
        <strain evidence="1 2">HuA3-9</strain>
    </source>
</reference>
<sequence>YVGDIAENIYKEKLTLEEYMNL</sequence>
<accession>R8CK35</accession>
<gene>
    <name evidence="1" type="ORF">IGA_05181</name>
</gene>
<evidence type="ECO:0000313" key="1">
    <source>
        <dbReference type="EMBL" id="EOO11952.1"/>
    </source>
</evidence>
<dbReference type="HOGENOM" id="CLU_3425505_0_0_9"/>
<evidence type="ECO:0000313" key="2">
    <source>
        <dbReference type="Proteomes" id="UP000014003"/>
    </source>
</evidence>
<dbReference type="AlphaFoldDB" id="R8CK35"/>
<name>R8CK35_BACCE</name>
<protein>
    <submittedName>
        <fullName evidence="1">Uncharacterized protein</fullName>
    </submittedName>
</protein>
<comment type="caution">
    <text evidence="1">The sequence shown here is derived from an EMBL/GenBank/DDBJ whole genome shotgun (WGS) entry which is preliminary data.</text>
</comment>
<feature type="non-terminal residue" evidence="1">
    <location>
        <position position="1"/>
    </location>
</feature>
<dbReference type="EMBL" id="AHDZ01000062">
    <property type="protein sequence ID" value="EOO11952.1"/>
    <property type="molecule type" value="Genomic_DNA"/>
</dbReference>
<dbReference type="Proteomes" id="UP000014003">
    <property type="component" value="Unassembled WGS sequence"/>
</dbReference>
<proteinExistence type="predicted"/>